<evidence type="ECO:0000313" key="5">
    <source>
        <dbReference type="EMBL" id="KFH42884.1"/>
    </source>
</evidence>
<dbReference type="PANTHER" id="PTHR42748">
    <property type="entry name" value="NITROGEN METABOLITE REPRESSION PROTEIN NMRA FAMILY MEMBER"/>
    <property type="match status" value="1"/>
</dbReference>
<protein>
    <submittedName>
        <fullName evidence="5">NmrA-like family domain-containing protein-like protein</fullName>
    </submittedName>
</protein>
<dbReference type="Proteomes" id="UP000029964">
    <property type="component" value="Unassembled WGS sequence"/>
</dbReference>
<keyword evidence="6" id="KW-1185">Reference proteome</keyword>
<accession>A0A086T0K2</accession>
<dbReference type="STRING" id="857340.A0A086T0K2"/>
<dbReference type="GO" id="GO:0016491">
    <property type="term" value="F:oxidoreductase activity"/>
    <property type="evidence" value="ECO:0007669"/>
    <property type="project" value="UniProtKB-KW"/>
</dbReference>
<feature type="domain" description="NmrA-like" evidence="4">
    <location>
        <begin position="4"/>
        <end position="256"/>
    </location>
</feature>
<dbReference type="SUPFAM" id="SSF51735">
    <property type="entry name" value="NAD(P)-binding Rossmann-fold domains"/>
    <property type="match status" value="1"/>
</dbReference>
<dbReference type="InterPro" id="IPR036291">
    <property type="entry name" value="NAD(P)-bd_dom_sf"/>
</dbReference>
<evidence type="ECO:0000256" key="3">
    <source>
        <dbReference type="ARBA" id="ARBA00023002"/>
    </source>
</evidence>
<comment type="similarity">
    <text evidence="1">Belongs to the NmrA-type oxidoreductase family.</text>
</comment>
<dbReference type="OrthoDB" id="419598at2759"/>
<dbReference type="Pfam" id="PF05368">
    <property type="entry name" value="NmrA"/>
    <property type="match status" value="1"/>
</dbReference>
<dbReference type="GO" id="GO:0005634">
    <property type="term" value="C:nucleus"/>
    <property type="evidence" value="ECO:0007669"/>
    <property type="project" value="TreeGrafter"/>
</dbReference>
<keyword evidence="2" id="KW-0521">NADP</keyword>
<dbReference type="HOGENOM" id="CLU_007383_8_4_1"/>
<dbReference type="PANTHER" id="PTHR42748:SF30">
    <property type="entry name" value="NMRA-LIKE DOMAIN-CONTAINING PROTEIN"/>
    <property type="match status" value="1"/>
</dbReference>
<keyword evidence="3" id="KW-0560">Oxidoreductase</keyword>
<dbReference type="AlphaFoldDB" id="A0A086T0K2"/>
<reference evidence="6" key="1">
    <citation type="journal article" date="2014" name="Genome Announc.">
        <title>Genome sequence and annotation of Acremonium chrysogenum, producer of the beta-lactam antibiotic cephalosporin C.</title>
        <authorList>
            <person name="Terfehr D."/>
            <person name="Dahlmann T.A."/>
            <person name="Specht T."/>
            <person name="Zadra I."/>
            <person name="Kuernsteiner H."/>
            <person name="Kueck U."/>
        </authorList>
    </citation>
    <scope>NUCLEOTIDE SEQUENCE [LARGE SCALE GENOMIC DNA]</scope>
    <source>
        <strain evidence="6">ATCC 11550 / CBS 779.69 / DSM 880 / IAM 14645 / JCM 23072 / IMI 49137</strain>
    </source>
</reference>
<dbReference type="InterPro" id="IPR051164">
    <property type="entry name" value="NmrA-like_oxidored"/>
</dbReference>
<evidence type="ECO:0000256" key="1">
    <source>
        <dbReference type="ARBA" id="ARBA00006328"/>
    </source>
</evidence>
<name>A0A086T0K2_HAPC1</name>
<dbReference type="Gene3D" id="3.40.50.720">
    <property type="entry name" value="NAD(P)-binding Rossmann-like Domain"/>
    <property type="match status" value="1"/>
</dbReference>
<sequence length="309" mass="33207">MAPAIFVCGATGTQGGAVARHLITSGATVHALARDPSSPKAKSLEALDGVRLWPGDYADEGALRSALAGTCAVFLNFSPDFADMGANLRQAQLIMRLGREAGATHFVYSSGVGMDRLDEFEFFDPSSTVGALLHSKLDIERAVANIGPGATYTILRPGNFMSNYVNPLAQYQVVGLAETGQWTSALQPGVELPLVDTLTIGEVSATALLDPERFHGVTLTYSDEILPIGDVIAKLAAATGRDLRMVPLSGEEIEAQKTTNPFIGGQLLMRSMSKFIDMDEVKKWGFSTRTFDEFLEREKEAVRATYIKG</sequence>
<comment type="caution">
    <text evidence="5">The sequence shown here is derived from an EMBL/GenBank/DDBJ whole genome shotgun (WGS) entry which is preliminary data.</text>
</comment>
<dbReference type="EMBL" id="JPKY01000083">
    <property type="protein sequence ID" value="KFH42884.1"/>
    <property type="molecule type" value="Genomic_DNA"/>
</dbReference>
<proteinExistence type="inferred from homology"/>
<evidence type="ECO:0000256" key="2">
    <source>
        <dbReference type="ARBA" id="ARBA00022857"/>
    </source>
</evidence>
<dbReference type="InterPro" id="IPR008030">
    <property type="entry name" value="NmrA-like"/>
</dbReference>
<gene>
    <name evidence="5" type="ORF">ACRE_063970</name>
</gene>
<evidence type="ECO:0000259" key="4">
    <source>
        <dbReference type="Pfam" id="PF05368"/>
    </source>
</evidence>
<organism evidence="5 6">
    <name type="scientific">Hapsidospora chrysogenum (strain ATCC 11550 / CBS 779.69 / DSM 880 / IAM 14645 / JCM 23072 / IMI 49137)</name>
    <name type="common">Acremonium chrysogenum</name>
    <dbReference type="NCBI Taxonomy" id="857340"/>
    <lineage>
        <taxon>Eukaryota</taxon>
        <taxon>Fungi</taxon>
        <taxon>Dikarya</taxon>
        <taxon>Ascomycota</taxon>
        <taxon>Pezizomycotina</taxon>
        <taxon>Sordariomycetes</taxon>
        <taxon>Hypocreomycetidae</taxon>
        <taxon>Hypocreales</taxon>
        <taxon>Bionectriaceae</taxon>
        <taxon>Hapsidospora</taxon>
    </lineage>
</organism>
<evidence type="ECO:0000313" key="6">
    <source>
        <dbReference type="Proteomes" id="UP000029964"/>
    </source>
</evidence>